<feature type="coiled-coil region" evidence="1">
    <location>
        <begin position="267"/>
        <end position="294"/>
    </location>
</feature>
<feature type="compositionally biased region" description="Polar residues" evidence="2">
    <location>
        <begin position="18"/>
        <end position="28"/>
    </location>
</feature>
<feature type="coiled-coil region" evidence="1">
    <location>
        <begin position="988"/>
        <end position="1099"/>
    </location>
</feature>
<accession>A0AAW2HGJ6</accession>
<proteinExistence type="predicted"/>
<feature type="coiled-coil region" evidence="1">
    <location>
        <begin position="2284"/>
        <end position="2589"/>
    </location>
</feature>
<comment type="caution">
    <text evidence="3">The sequence shown here is derived from an EMBL/GenBank/DDBJ whole genome shotgun (WGS) entry which is preliminary data.</text>
</comment>
<feature type="region of interest" description="Disordered" evidence="2">
    <location>
        <begin position="2046"/>
        <end position="2076"/>
    </location>
</feature>
<feature type="coiled-coil region" evidence="1">
    <location>
        <begin position="762"/>
        <end position="855"/>
    </location>
</feature>
<dbReference type="PANTHER" id="PTHR45615:SF80">
    <property type="entry name" value="GRIP DOMAIN-CONTAINING PROTEIN"/>
    <property type="match status" value="1"/>
</dbReference>
<keyword evidence="1" id="KW-0175">Coiled coil</keyword>
<feature type="coiled-coil region" evidence="1">
    <location>
        <begin position="52"/>
        <end position="79"/>
    </location>
</feature>
<feature type="compositionally biased region" description="Low complexity" evidence="2">
    <location>
        <begin position="113"/>
        <end position="127"/>
    </location>
</feature>
<feature type="compositionally biased region" description="Polar residues" evidence="2">
    <location>
        <begin position="247"/>
        <end position="257"/>
    </location>
</feature>
<feature type="compositionally biased region" description="Basic and acidic residues" evidence="2">
    <location>
        <begin position="1"/>
        <end position="13"/>
    </location>
</feature>
<feature type="region of interest" description="Disordered" evidence="2">
    <location>
        <begin position="99"/>
        <end position="166"/>
    </location>
</feature>
<feature type="compositionally biased region" description="Pro residues" evidence="2">
    <location>
        <begin position="2053"/>
        <end position="2073"/>
    </location>
</feature>
<feature type="compositionally biased region" description="Basic and acidic residues" evidence="2">
    <location>
        <begin position="132"/>
        <end position="157"/>
    </location>
</feature>
<dbReference type="PANTHER" id="PTHR45615">
    <property type="entry name" value="MYOSIN HEAVY CHAIN, NON-MUSCLE"/>
    <property type="match status" value="1"/>
</dbReference>
<feature type="coiled-coil region" evidence="1">
    <location>
        <begin position="1129"/>
        <end position="1441"/>
    </location>
</feature>
<dbReference type="EMBL" id="JARGDH010000005">
    <property type="protein sequence ID" value="KAL0268768.1"/>
    <property type="molecule type" value="Genomic_DNA"/>
</dbReference>
<dbReference type="Gene3D" id="1.10.287.1490">
    <property type="match status" value="1"/>
</dbReference>
<name>A0AAW2HGJ6_9NEOP</name>
<feature type="coiled-coil region" evidence="1">
    <location>
        <begin position="1649"/>
        <end position="1703"/>
    </location>
</feature>
<feature type="coiled-coil region" evidence="1">
    <location>
        <begin position="636"/>
        <end position="663"/>
    </location>
</feature>
<evidence type="ECO:0000256" key="1">
    <source>
        <dbReference type="SAM" id="Coils"/>
    </source>
</evidence>
<feature type="compositionally biased region" description="Polar residues" evidence="2">
    <location>
        <begin position="102"/>
        <end position="112"/>
    </location>
</feature>
<reference evidence="3" key="1">
    <citation type="journal article" date="2024" name="Gigascience">
        <title>Chromosome-level genome of the poultry shaft louse Menopon gallinae provides insight into the host-switching and adaptive evolution of parasitic lice.</title>
        <authorList>
            <person name="Xu Y."/>
            <person name="Ma L."/>
            <person name="Liu S."/>
            <person name="Liang Y."/>
            <person name="Liu Q."/>
            <person name="He Z."/>
            <person name="Tian L."/>
            <person name="Duan Y."/>
            <person name="Cai W."/>
            <person name="Li H."/>
            <person name="Song F."/>
        </authorList>
    </citation>
    <scope>NUCLEOTIDE SEQUENCE</scope>
    <source>
        <strain evidence="3">Cailab_2023a</strain>
    </source>
</reference>
<organism evidence="3">
    <name type="scientific">Menopon gallinae</name>
    <name type="common">poultry shaft louse</name>
    <dbReference type="NCBI Taxonomy" id="328185"/>
    <lineage>
        <taxon>Eukaryota</taxon>
        <taxon>Metazoa</taxon>
        <taxon>Ecdysozoa</taxon>
        <taxon>Arthropoda</taxon>
        <taxon>Hexapoda</taxon>
        <taxon>Insecta</taxon>
        <taxon>Pterygota</taxon>
        <taxon>Neoptera</taxon>
        <taxon>Paraneoptera</taxon>
        <taxon>Psocodea</taxon>
        <taxon>Troctomorpha</taxon>
        <taxon>Phthiraptera</taxon>
        <taxon>Amblycera</taxon>
        <taxon>Menoponidae</taxon>
        <taxon>Menopon</taxon>
    </lineage>
</organism>
<feature type="coiled-coil region" evidence="1">
    <location>
        <begin position="2115"/>
        <end position="2156"/>
    </location>
</feature>
<feature type="region of interest" description="Disordered" evidence="2">
    <location>
        <begin position="227"/>
        <end position="257"/>
    </location>
</feature>
<evidence type="ECO:0000313" key="3">
    <source>
        <dbReference type="EMBL" id="KAL0268768.1"/>
    </source>
</evidence>
<feature type="coiled-coil region" evidence="1">
    <location>
        <begin position="1790"/>
        <end position="2041"/>
    </location>
</feature>
<feature type="region of interest" description="Disordered" evidence="2">
    <location>
        <begin position="1"/>
        <end position="28"/>
    </location>
</feature>
<protein>
    <submittedName>
        <fullName evidence="3">Uncharacterized protein</fullName>
    </submittedName>
</protein>
<gene>
    <name evidence="3" type="ORF">PYX00_010585</name>
</gene>
<feature type="coiled-coil region" evidence="1">
    <location>
        <begin position="320"/>
        <end position="430"/>
    </location>
</feature>
<feature type="coiled-coil region" evidence="1">
    <location>
        <begin position="469"/>
        <end position="541"/>
    </location>
</feature>
<sequence>MLWESDNKDDPNEGGRVPNTNPLHQSVTPVLVPMQSGTRTVHQTVPIVVPDVEELKEQFQQQQNMLTQIKETIKENESQLSSKGKQVAAYANRLSQIRARTKNSQGRSSNMQSKPTTPTSVTPTTKSLSKRPSKENLRLSKENLAKENDALEKDKTAQTKPKLSPKGKIGELKKRLEESKLKFEERTGKEVSETKKIESIVENLRMQLEERDVTIQELQKIVEQPTTPNVKSDNSFRKGKTRADGKTITSKSTQTTRLQQNDESIEIIALQNRIYELEANILDLEENLKEKESVIDARTQAVTLLSQDLSIKGKNTLECLEETRQEMRSMQNNFVIIENQLKKELVEKDDQLTLTEEKLKKLESINYELSSKNKEIVEELAKAELKFRDLESQKRSTNESVVQVKNDDKVAELSNRINVLNKELDDSNKSMIKMKLEHKHKIKLLNKTIEKLRGTSDDKAEILRLQTIVDEFEVVRESLQNKIAELEEEKGNLLLSILDVDDFKVSEKKLKDAINELESRVQQQSDVIQKHLETISNLEREKLDLFHSSQDQNILIENLYAKIQNLESTSVDKESIVRDYGQKLQALEDEYKIKMETMESEHRKEIEMLESYYSVKAAGGDRKEFEEYRISNELNNVQVEEQIEMLIREKQQLLEKLKSLSVVSTSSESIAFETVDHSEFQGHEAKPAYSAMPNLSLTDSVSSAQEMHAQKITEGQLTVEAQLLDAVTKQTEKDSEPSASQLTPGSVEKYSFLGQISDSKFRNKLMMTLTESEKTIQEQNEKIKELNMKLEEKEQLIKNYIEKIELFEKDDWGRENDWKTTKDDFEHMQELQKKCLSLENSLIELTDDCERLRKENIELVHLLSEEKVKRKKLMEKLNLEDYSDITTVELEPRRANDRIEESVEVLSKSAFSDDAWDWPSQDLEDRVSRLVYSAEMLEERLGRLEKTQQPRQESSHSEIISNLECTVRESQEKLEWSNIVLTSKETEIFRLQNLLEDSSKTLEDLQRDLKETRETLAQKTSRLNEVMEEISKKEKQVEELSLNIEKLHDSMKVENERTSSNESQLKQLMETVKEMETDAAKKENELKEIQGILAEKNLDIHNLKQWLEQVNTDLSYGYKEHLENMDKCLRDKEHEYELLLSEKNELEEAKRNLTSVNEDICNQRVELLSKNEALEKVLQEKEKIIEELNEKLAATAKAEISQAPETEELKHKIKKLAANLKKKVQNEKDLLQQIKDHEEFLAEKDKTLQKLQQDFTEVNEKWLVEKSEKEQFKNEFAVVLSAKSAAEAENMDLKERLNSLETEYNNRTQKDEYKFQQMETQLQKMYEASDRMKKKQEHDKTVIANLEAELAKASQAQESEAQKENEELKKALAETCGKYEESKFKFEELKLDVSKLEDELERLRTDNTSKEAKIQEQLAVMDSLENELKQARDQMRRSEESLCFLEERRSSLESKTEVMLQQIEEGSKNAAVISDMSNQIQALIEAEQNLKASLKSLDERNKALESDLKELREEKAVLEKELVEARQRLNIVSEELAKLKEADAEKATLLSDESEKVKTLNMDIKQKSAEIKDLNQQIALLEADLQENVENSKSVERALSFKIGELLTEKAALMEKNNSLNEMAQSQDESKPVKRKKSVTFRTDETDYIRDLKSKIHGYSESLKKSNEEIEYLKMELFREKLRNEVSDVVSEAKEKVESLRSTPEKIPKPVDDAEPKFDAATFFGSAETAEEMPLFDQKVDGLGSQPQENLDQVAIDYDSLMWDDGWGTEGHLEEQYLSTQPLPPSQGKYEHLEKELHALEAEKKNLEEQLQQSQAKYAKAIKKMKEQKALCEKLQAQINQLKSDVEFGGLDGAMMDELKSQIRTFEQREKELIKNLETSKTEKDGLLKRIEVLNAGNEKFIELKERQNNEMELWEAKKQELQMEITELRNQLRTQGEGNANVDESDQLRELKNKVDGLEWENCELKELLEEKQELLEAKNIANDGEEKEKLVKEITELSMAKEELQKKLEEEDKKNRDVIGELQQQVTALATENETLQEILGEMKKSKKSKTPPPPSPTPPAASAPSAPPQPDSETRIFDYFKAAPANDAFSSVFAQPVYSEPVVEPVVERKVVTQVQANNDQFEKELQQLRQENELLQQQLSEAQSIITTIKNERHEMAEKYRTEYESALSFHFEEKNNALQKVYELEQALAIKIEELNNMSTRMRDLNQAVSLKTEELNAVNRGRQELEQAFGMKAEEASNMWMRISELEQVVVVRTEELNNAKESLKDLDYALATKSNELTNVMQTVTDLQEKLRQKEEESNNLLRELNAKSEELNRHTLRLQQLEEECQKKSASLDNAIKMNEDLVKNVEHNIPEIESLNRSLNAEKSVVEDLNRSVNEKEQLLARKDEEINFLKGLLADLEERLKEAAQKYETQLRLAEEYCDAKEKLEDLVSNLQTELQTANMELELSRKALEDLRRSKEEVITSLENKIEELSAAESRDMLAMKQELGVSAENYERLTAEKERQEALQNEEIAKLQNISRQLEAHIQTLKSELKEKDNDIFELSQTMDEEQKQLGEMRALLEVKDAEITDLKQALSTFQEEINSFRNFEKQVKELRMAQIKQTGTDVAVTSEGDPDFTNWTEHELVELNTRLQSDLDTALYMLHQRDIRCDELTFELVQLLEERDTLQLRLSTAIRINEELRSLTSNAAVSHVHDTRQDSKDLIDQSNDRQARVVAKVPEEDLQQLAQKISELHSVGYIKDKTIQDETLQRHRDQMTLLGRTSDSDLGRESQSPVVSTWIRTGKPAPKVMHI</sequence>
<feature type="coiled-coil region" evidence="1">
    <location>
        <begin position="1473"/>
        <end position="1623"/>
    </location>
</feature>
<evidence type="ECO:0000256" key="2">
    <source>
        <dbReference type="SAM" id="MobiDB-lite"/>
    </source>
</evidence>